<feature type="signal peptide" evidence="1">
    <location>
        <begin position="1"/>
        <end position="27"/>
    </location>
</feature>
<evidence type="ECO:0000256" key="1">
    <source>
        <dbReference type="SAM" id="SignalP"/>
    </source>
</evidence>
<evidence type="ECO:0000313" key="3">
    <source>
        <dbReference type="Proteomes" id="UP000198362"/>
    </source>
</evidence>
<feature type="chain" id="PRO_5012059949" description="SipW-cognate class signal peptide" evidence="1">
    <location>
        <begin position="28"/>
        <end position="158"/>
    </location>
</feature>
<accession>A0A239P4G1</accession>
<keyword evidence="1" id="KW-0732">Signal</keyword>
<organism evidence="2 3">
    <name type="scientific">Asanoa hainanensis</name>
    <dbReference type="NCBI Taxonomy" id="560556"/>
    <lineage>
        <taxon>Bacteria</taxon>
        <taxon>Bacillati</taxon>
        <taxon>Actinomycetota</taxon>
        <taxon>Actinomycetes</taxon>
        <taxon>Micromonosporales</taxon>
        <taxon>Micromonosporaceae</taxon>
        <taxon>Asanoa</taxon>
    </lineage>
</organism>
<dbReference type="AlphaFoldDB" id="A0A239P4G1"/>
<keyword evidence="3" id="KW-1185">Reference proteome</keyword>
<dbReference type="OrthoDB" id="3637162at2"/>
<dbReference type="Proteomes" id="UP000198362">
    <property type="component" value="Unassembled WGS sequence"/>
</dbReference>
<protein>
    <recommendedName>
        <fullName evidence="4">SipW-cognate class signal peptide</fullName>
    </recommendedName>
</protein>
<evidence type="ECO:0008006" key="4">
    <source>
        <dbReference type="Google" id="ProtNLM"/>
    </source>
</evidence>
<sequence>MRNVSQRTAVITLVAVIVAGIASVAWAAWSVTGTATGTAKAGSVTALQAKAAPQSDLYPGAKATIVVSVTNPNDFAVEVQSFTSGAAVQVDAEHLADGCTASSVVVIDQNALAQRVDAGDTEQFTVPDAVVMKKNAPEACQGASFEITLALAGVTLPD</sequence>
<evidence type="ECO:0000313" key="2">
    <source>
        <dbReference type="EMBL" id="SNT61633.1"/>
    </source>
</evidence>
<gene>
    <name evidence="2" type="ORF">SAMN05421812_113152</name>
</gene>
<dbReference type="EMBL" id="FZPH01000013">
    <property type="protein sequence ID" value="SNT61633.1"/>
    <property type="molecule type" value="Genomic_DNA"/>
</dbReference>
<proteinExistence type="predicted"/>
<name>A0A239P4G1_9ACTN</name>
<reference evidence="2 3" key="1">
    <citation type="submission" date="2017-06" db="EMBL/GenBank/DDBJ databases">
        <authorList>
            <person name="Kim H.J."/>
            <person name="Triplett B.A."/>
        </authorList>
    </citation>
    <scope>NUCLEOTIDE SEQUENCE [LARGE SCALE GENOMIC DNA]</scope>
    <source>
        <strain evidence="2 3">CGMCC 4.5593</strain>
    </source>
</reference>